<keyword evidence="5" id="KW-1185">Reference proteome</keyword>
<evidence type="ECO:0000256" key="2">
    <source>
        <dbReference type="SAM" id="SignalP"/>
    </source>
</evidence>
<keyword evidence="1 2" id="KW-0732">Signal</keyword>
<dbReference type="Proteomes" id="UP000185207">
    <property type="component" value="Unassembled WGS sequence"/>
</dbReference>
<dbReference type="RefSeq" id="WP_074236440.1">
    <property type="nucleotide sequence ID" value="NZ_FSRK01000002.1"/>
</dbReference>
<dbReference type="PANTHER" id="PTHR40050:SF1">
    <property type="entry name" value="INNER SPORE COAT PROTEIN H"/>
    <property type="match status" value="1"/>
</dbReference>
<dbReference type="STRING" id="1416779.SAMN05444409_3366"/>
<accession>A0A1N6J6P6</accession>
<proteinExistence type="predicted"/>
<dbReference type="InterPro" id="IPR014867">
    <property type="entry name" value="Spore_coat_CotH_CotH2/3/7"/>
</dbReference>
<evidence type="ECO:0000259" key="3">
    <source>
        <dbReference type="Pfam" id="PF18962"/>
    </source>
</evidence>
<reference evidence="5" key="1">
    <citation type="submission" date="2016-11" db="EMBL/GenBank/DDBJ databases">
        <authorList>
            <person name="Varghese N."/>
            <person name="Submissions S."/>
        </authorList>
    </citation>
    <scope>NUCLEOTIDE SEQUENCE [LARGE SCALE GENOMIC DNA]</scope>
    <source>
        <strain evidence="5">DSM 27623</strain>
    </source>
</reference>
<dbReference type="OrthoDB" id="9803752at2"/>
<sequence>MNKLITLFLILLSTFSYASTIELPKDSYRIDEEKKLIVCNTDLSKLEFDGQAITININGNDFKVLDNVAVLKIGIRYTINWEFNRYSIYFTNLPLLHIDTTFDIVDTPKVLSTIQLIENNGTITQSNAGIEYRGDTSQLYPKKSYEFEFWNDNTGDDTTDISLLGMREDKDWNLQAMYNEPLKIASKSAWDIWNNISQLYYKDKEPDGKTGISINYVEVFINNKYQGLYALSEKIDRKQLKLKKNTADEIRGELYKGSQWEANTIYQGLDAFDNNSEIWGGYEHKYPKDLRDWSSFYNLHDFVINSTSDDFYNHYNEKYDSQNLIDYFVFINLIRASDNMGKNLYTARYNKNEKYFFIPWDLDAVFGRAYESSISNITDDLMSNGLFNRLYNDTRTDGFRLDLKNRWTELRSSSFTVDKIMQILIDNFNQLKDNGALERDQIANSGSTISSEYEEFAYIREWLTKRIEYLDKIFDFGSNGTPPIVEQEKQNSKFVLYPNPAKNYIYFVDKNNKTEKSFLDITIYSKAGRIVKTINQNPIDQSVFIGSLSDGNYILNIKTDSGYKQSFKFIIDK</sequence>
<organism evidence="4 5">
    <name type="scientific">Epilithonimonas zeae</name>
    <dbReference type="NCBI Taxonomy" id="1416779"/>
    <lineage>
        <taxon>Bacteria</taxon>
        <taxon>Pseudomonadati</taxon>
        <taxon>Bacteroidota</taxon>
        <taxon>Flavobacteriia</taxon>
        <taxon>Flavobacteriales</taxon>
        <taxon>Weeksellaceae</taxon>
        <taxon>Chryseobacterium group</taxon>
        <taxon>Epilithonimonas</taxon>
    </lineage>
</organism>
<feature type="chain" id="PRO_5012794422" evidence="2">
    <location>
        <begin position="19"/>
        <end position="573"/>
    </location>
</feature>
<dbReference type="PANTHER" id="PTHR40050">
    <property type="entry name" value="INNER SPORE COAT PROTEIN H"/>
    <property type="match status" value="1"/>
</dbReference>
<feature type="domain" description="Secretion system C-terminal sorting" evidence="3">
    <location>
        <begin position="496"/>
        <end position="571"/>
    </location>
</feature>
<evidence type="ECO:0000313" key="4">
    <source>
        <dbReference type="EMBL" id="SIO40068.1"/>
    </source>
</evidence>
<dbReference type="NCBIfam" id="TIGR04183">
    <property type="entry name" value="Por_Secre_tail"/>
    <property type="match status" value="1"/>
</dbReference>
<name>A0A1N6J6P6_9FLAO</name>
<gene>
    <name evidence="4" type="ORF">SAMN05444409_3366</name>
</gene>
<feature type="signal peptide" evidence="2">
    <location>
        <begin position="1"/>
        <end position="18"/>
    </location>
</feature>
<dbReference type="Pfam" id="PF18962">
    <property type="entry name" value="Por_Secre_tail"/>
    <property type="match status" value="1"/>
</dbReference>
<dbReference type="EMBL" id="FSRK01000002">
    <property type="protein sequence ID" value="SIO40068.1"/>
    <property type="molecule type" value="Genomic_DNA"/>
</dbReference>
<protein>
    <submittedName>
        <fullName evidence="4">Por secretion system C-terminal sorting domain-containing protein</fullName>
    </submittedName>
</protein>
<dbReference type="Pfam" id="PF08757">
    <property type="entry name" value="CotH"/>
    <property type="match status" value="1"/>
</dbReference>
<evidence type="ECO:0000256" key="1">
    <source>
        <dbReference type="ARBA" id="ARBA00022729"/>
    </source>
</evidence>
<dbReference type="AlphaFoldDB" id="A0A1N6J6P6"/>
<dbReference type="InterPro" id="IPR026444">
    <property type="entry name" value="Secre_tail"/>
</dbReference>
<evidence type="ECO:0000313" key="5">
    <source>
        <dbReference type="Proteomes" id="UP000185207"/>
    </source>
</evidence>